<name>A0A9N8RZ87_9BURK</name>
<dbReference type="CDD" id="cd00093">
    <property type="entry name" value="HTH_XRE"/>
    <property type="match status" value="1"/>
</dbReference>
<comment type="caution">
    <text evidence="3">The sequence shown here is derived from an EMBL/GenBank/DDBJ whole genome shotgun (WGS) entry which is preliminary data.</text>
</comment>
<feature type="domain" description="HTH cro/C1-type" evidence="2">
    <location>
        <begin position="15"/>
        <end position="69"/>
    </location>
</feature>
<gene>
    <name evidence="3" type="ORF">LMG31841_04609</name>
</gene>
<evidence type="ECO:0000313" key="3">
    <source>
        <dbReference type="EMBL" id="CAG4916750.1"/>
    </source>
</evidence>
<dbReference type="GO" id="GO:0003677">
    <property type="term" value="F:DNA binding"/>
    <property type="evidence" value="ECO:0007669"/>
    <property type="project" value="InterPro"/>
</dbReference>
<dbReference type="Pfam" id="PF01381">
    <property type="entry name" value="HTH_3"/>
    <property type="match status" value="1"/>
</dbReference>
<accession>A0A9N8RZ87</accession>
<feature type="compositionally biased region" description="Low complexity" evidence="1">
    <location>
        <begin position="73"/>
        <end position="83"/>
    </location>
</feature>
<sequence length="136" mass="14834">MDYPIKTLTQLRPILRGFRKAAGLTQAAMAGRLGITQQSYAQLEANPALASVERLFKVMRMLDVEMCLIQTAAPRPSRASSRAQTDSADSGRLTPTAIQKAGRKTVARKTSAQTAKVQRARAPLPAITAARKKENW</sequence>
<dbReference type="InterPro" id="IPR001387">
    <property type="entry name" value="Cro/C1-type_HTH"/>
</dbReference>
<dbReference type="AlphaFoldDB" id="A0A9N8RZ87"/>
<dbReference type="Proteomes" id="UP000789704">
    <property type="component" value="Unassembled WGS sequence"/>
</dbReference>
<protein>
    <recommendedName>
        <fullName evidence="2">HTH cro/C1-type domain-containing protein</fullName>
    </recommendedName>
</protein>
<dbReference type="RefSeq" id="WP_228882011.1">
    <property type="nucleotide sequence ID" value="NZ_CAJQYX010000001.1"/>
</dbReference>
<dbReference type="Gene3D" id="1.10.260.40">
    <property type="entry name" value="lambda repressor-like DNA-binding domains"/>
    <property type="match status" value="1"/>
</dbReference>
<evidence type="ECO:0000259" key="2">
    <source>
        <dbReference type="PROSITE" id="PS50943"/>
    </source>
</evidence>
<evidence type="ECO:0000313" key="4">
    <source>
        <dbReference type="Proteomes" id="UP000789704"/>
    </source>
</evidence>
<dbReference type="PROSITE" id="PS50943">
    <property type="entry name" value="HTH_CROC1"/>
    <property type="match status" value="1"/>
</dbReference>
<feature type="region of interest" description="Disordered" evidence="1">
    <location>
        <begin position="73"/>
        <end position="136"/>
    </location>
</feature>
<keyword evidence="4" id="KW-1185">Reference proteome</keyword>
<dbReference type="InterPro" id="IPR010982">
    <property type="entry name" value="Lambda_DNA-bd_dom_sf"/>
</dbReference>
<proteinExistence type="predicted"/>
<organism evidence="3 4">
    <name type="scientific">Paraburkholderia saeva</name>
    <dbReference type="NCBI Taxonomy" id="2777537"/>
    <lineage>
        <taxon>Bacteria</taxon>
        <taxon>Pseudomonadati</taxon>
        <taxon>Pseudomonadota</taxon>
        <taxon>Betaproteobacteria</taxon>
        <taxon>Burkholderiales</taxon>
        <taxon>Burkholderiaceae</taxon>
        <taxon>Paraburkholderia</taxon>
    </lineage>
</organism>
<evidence type="ECO:0000256" key="1">
    <source>
        <dbReference type="SAM" id="MobiDB-lite"/>
    </source>
</evidence>
<dbReference type="EMBL" id="CAJQZC010000010">
    <property type="protein sequence ID" value="CAG4916750.1"/>
    <property type="molecule type" value="Genomic_DNA"/>
</dbReference>
<reference evidence="3" key="1">
    <citation type="submission" date="2021-04" db="EMBL/GenBank/DDBJ databases">
        <authorList>
            <person name="Vanwijnsberghe S."/>
        </authorList>
    </citation>
    <scope>NUCLEOTIDE SEQUENCE</scope>
    <source>
        <strain evidence="3">LMG 31841</strain>
    </source>
</reference>
<dbReference type="SUPFAM" id="SSF47413">
    <property type="entry name" value="lambda repressor-like DNA-binding domains"/>
    <property type="match status" value="1"/>
</dbReference>
<dbReference type="SMART" id="SM00530">
    <property type="entry name" value="HTH_XRE"/>
    <property type="match status" value="1"/>
</dbReference>